<dbReference type="EMBL" id="LT635756">
    <property type="protein sequence ID" value="SGZ46590.1"/>
    <property type="molecule type" value="Genomic_DNA"/>
</dbReference>
<reference evidence="4 5" key="1">
    <citation type="submission" date="2016-10" db="EMBL/GenBank/DDBJ databases">
        <authorList>
            <person name="de Groot N.N."/>
        </authorList>
    </citation>
    <scope>NUCLEOTIDE SEQUENCE [LARGE SCALE GENOMIC DNA]</scope>
    <source>
        <strain evidence="4 5">CBS 141442</strain>
    </source>
</reference>
<dbReference type="InterPro" id="IPR042777">
    <property type="entry name" value="Sen15_fungi"/>
</dbReference>
<comment type="similarity">
    <text evidence="1">Belongs to the SEN15 family.</text>
</comment>
<dbReference type="PANTHER" id="PTHR28518:SF1">
    <property type="entry name" value="TRNA-SPLICING ENDONUCLEASE SUBUNIT SEN15"/>
    <property type="match status" value="1"/>
</dbReference>
<dbReference type="AlphaFoldDB" id="A0A1L0BAJ9"/>
<evidence type="ECO:0000313" key="4">
    <source>
        <dbReference type="EMBL" id="SGZ46590.1"/>
    </source>
</evidence>
<proteinExistence type="inferred from homology"/>
<dbReference type="OrthoDB" id="10002170at2759"/>
<keyword evidence="5" id="KW-1185">Reference proteome</keyword>
<dbReference type="STRING" id="45354.A0A1L0BAJ9"/>
<evidence type="ECO:0000256" key="2">
    <source>
        <dbReference type="ARBA" id="ARBA00022694"/>
    </source>
</evidence>
<name>A0A1L0BAJ9_9ASCO</name>
<dbReference type="InterPro" id="IPR036167">
    <property type="entry name" value="tRNA_intron_Endo_cat-like_sf"/>
</dbReference>
<dbReference type="GO" id="GO:0000379">
    <property type="term" value="P:tRNA-type intron splice site recognition and cleavage"/>
    <property type="evidence" value="ECO:0007669"/>
    <property type="project" value="InterPro"/>
</dbReference>
<evidence type="ECO:0000313" key="5">
    <source>
        <dbReference type="Proteomes" id="UP000182334"/>
    </source>
</evidence>
<gene>
    <name evidence="4" type="ORF">SAMEA4029010_CIC11G00000003454</name>
</gene>
<organism evidence="4 5">
    <name type="scientific">Sungouiella intermedia</name>
    <dbReference type="NCBI Taxonomy" id="45354"/>
    <lineage>
        <taxon>Eukaryota</taxon>
        <taxon>Fungi</taxon>
        <taxon>Dikarya</taxon>
        <taxon>Ascomycota</taxon>
        <taxon>Saccharomycotina</taxon>
        <taxon>Pichiomycetes</taxon>
        <taxon>Metschnikowiaceae</taxon>
        <taxon>Sungouiella</taxon>
    </lineage>
</organism>
<dbReference type="GO" id="GO:0000214">
    <property type="term" value="C:tRNA-intron endonuclease complex"/>
    <property type="evidence" value="ECO:0007669"/>
    <property type="project" value="InterPro"/>
</dbReference>
<feature type="domain" description="tRNA-splicing endonuclease subunit Sen15" evidence="3">
    <location>
        <begin position="6"/>
        <end position="109"/>
    </location>
</feature>
<dbReference type="SUPFAM" id="SSF53032">
    <property type="entry name" value="tRNA-intron endonuclease catalytic domain-like"/>
    <property type="match status" value="1"/>
</dbReference>
<dbReference type="Proteomes" id="UP000182334">
    <property type="component" value="Chromosome I"/>
</dbReference>
<dbReference type="Gene3D" id="3.40.1350.10">
    <property type="match status" value="1"/>
</dbReference>
<sequence>MDLASQVATNLVHYNLWHDVNIHSHDGVHVLSGIPPNRLDEHDTEDHIEWVVPQTMDLKEMSMDTIGRWFDVVAKISCRPKRVTLAAVNEDSTVVYYFVHDGVVKPRQN</sequence>
<dbReference type="InterPro" id="IPR011856">
    <property type="entry name" value="tRNA_endonuc-like_dom_sf"/>
</dbReference>
<dbReference type="Pfam" id="PF09631">
    <property type="entry name" value="Sen15"/>
    <property type="match status" value="1"/>
</dbReference>
<dbReference type="PANTHER" id="PTHR28518">
    <property type="entry name" value="TRNA-SPLICING ENDONUCLEASE SUBUNIT SEN15"/>
    <property type="match status" value="1"/>
</dbReference>
<accession>A0A1L0BAJ9</accession>
<protein>
    <submittedName>
        <fullName evidence="4">CIC11C00000003454</fullName>
    </submittedName>
</protein>
<evidence type="ECO:0000256" key="1">
    <source>
        <dbReference type="ARBA" id="ARBA00006091"/>
    </source>
</evidence>
<evidence type="ECO:0000259" key="3">
    <source>
        <dbReference type="Pfam" id="PF09631"/>
    </source>
</evidence>
<dbReference type="GO" id="GO:0003676">
    <property type="term" value="F:nucleic acid binding"/>
    <property type="evidence" value="ECO:0007669"/>
    <property type="project" value="InterPro"/>
</dbReference>
<dbReference type="InterPro" id="IPR018593">
    <property type="entry name" value="tRNA-endonuc_su_Sen15"/>
</dbReference>
<keyword evidence="2" id="KW-0819">tRNA processing</keyword>
<dbReference type="GO" id="GO:0000213">
    <property type="term" value="F:tRNA-intron lyase activity"/>
    <property type="evidence" value="ECO:0007669"/>
    <property type="project" value="TreeGrafter"/>
</dbReference>